<comment type="catalytic activity">
    <reaction evidence="3">
        <text>uridine + phosphate = alpha-D-ribose 1-phosphate + uracil</text>
        <dbReference type="Rhea" id="RHEA:24388"/>
        <dbReference type="ChEBI" id="CHEBI:16704"/>
        <dbReference type="ChEBI" id="CHEBI:17568"/>
        <dbReference type="ChEBI" id="CHEBI:43474"/>
        <dbReference type="ChEBI" id="CHEBI:57720"/>
        <dbReference type="EC" id="2.4.2.3"/>
    </reaction>
</comment>
<comment type="caution">
    <text evidence="5">The sequence shown here is derived from an EMBL/GenBank/DDBJ whole genome shotgun (WGS) entry which is preliminary data.</text>
</comment>
<organism evidence="5 6">
    <name type="scientific">Candidatus Liptonbacteria bacterium RIFCSPLOWO2_01_FULL_52_25</name>
    <dbReference type="NCBI Taxonomy" id="1798650"/>
    <lineage>
        <taxon>Bacteria</taxon>
        <taxon>Candidatus Liptoniibacteriota</taxon>
    </lineage>
</organism>
<dbReference type="Gene3D" id="3.40.50.1580">
    <property type="entry name" value="Nucleoside phosphorylase domain"/>
    <property type="match status" value="1"/>
</dbReference>
<sequence>MYRELPKKMWQKWWKVEKNDRPDVLIIWGIFKSIAEEGFWSVPEFLMHQFEPYLKNVRRMKLPHTFIGEYKSVNVAVTHAYGGAFSLDQAIQSAKLGAKLIILIGHFGGLKDGMEVGKMFVPSAAFRSDGASFHLLGEGDRLVYPTEEIEAWVKGHLKERGIPYETGTVKTVSTMAGQTEEMIKEWKRGGFVGVDLESGVIFSAGKKFNLKTVAIMHHSDHVGGGRLLHEATKSQKQAKKEARKLLVELALKAAERFGK</sequence>
<accession>A0A1G2CHU9</accession>
<dbReference type="SUPFAM" id="SSF53167">
    <property type="entry name" value="Purine and uridine phosphorylases"/>
    <property type="match status" value="1"/>
</dbReference>
<dbReference type="GO" id="GO:0005829">
    <property type="term" value="C:cytosol"/>
    <property type="evidence" value="ECO:0007669"/>
    <property type="project" value="TreeGrafter"/>
</dbReference>
<evidence type="ECO:0000256" key="2">
    <source>
        <dbReference type="ARBA" id="ARBA00021980"/>
    </source>
</evidence>
<name>A0A1G2CHU9_9BACT</name>
<evidence type="ECO:0000259" key="4">
    <source>
        <dbReference type="Pfam" id="PF01048"/>
    </source>
</evidence>
<dbReference type="AlphaFoldDB" id="A0A1G2CHU9"/>
<dbReference type="STRING" id="1798650.A2945_01625"/>
<dbReference type="PANTHER" id="PTHR43691">
    <property type="entry name" value="URIDINE PHOSPHORYLASE"/>
    <property type="match status" value="1"/>
</dbReference>
<dbReference type="GO" id="GO:0009116">
    <property type="term" value="P:nucleoside metabolic process"/>
    <property type="evidence" value="ECO:0007669"/>
    <property type="project" value="InterPro"/>
</dbReference>
<dbReference type="InterPro" id="IPR035994">
    <property type="entry name" value="Nucleoside_phosphorylase_sf"/>
</dbReference>
<protein>
    <recommendedName>
        <fullName evidence="2">Uridine phosphorylase</fullName>
        <ecNumber evidence="1">2.4.2.3</ecNumber>
    </recommendedName>
</protein>
<evidence type="ECO:0000313" key="6">
    <source>
        <dbReference type="Proteomes" id="UP000178880"/>
    </source>
</evidence>
<proteinExistence type="predicted"/>
<dbReference type="EMBL" id="MHLA01000003">
    <property type="protein sequence ID" value="OGZ00300.1"/>
    <property type="molecule type" value="Genomic_DNA"/>
</dbReference>
<dbReference type="Pfam" id="PF01048">
    <property type="entry name" value="PNP_UDP_1"/>
    <property type="match status" value="1"/>
</dbReference>
<dbReference type="GO" id="GO:0004850">
    <property type="term" value="F:uridine phosphorylase activity"/>
    <property type="evidence" value="ECO:0007669"/>
    <property type="project" value="UniProtKB-EC"/>
</dbReference>
<dbReference type="PANTHER" id="PTHR43691:SF11">
    <property type="entry name" value="FI09636P-RELATED"/>
    <property type="match status" value="1"/>
</dbReference>
<dbReference type="Proteomes" id="UP000178880">
    <property type="component" value="Unassembled WGS sequence"/>
</dbReference>
<evidence type="ECO:0000313" key="5">
    <source>
        <dbReference type="EMBL" id="OGZ00300.1"/>
    </source>
</evidence>
<reference evidence="5 6" key="1">
    <citation type="journal article" date="2016" name="Nat. Commun.">
        <title>Thousands of microbial genomes shed light on interconnected biogeochemical processes in an aquifer system.</title>
        <authorList>
            <person name="Anantharaman K."/>
            <person name="Brown C.T."/>
            <person name="Hug L.A."/>
            <person name="Sharon I."/>
            <person name="Castelle C.J."/>
            <person name="Probst A.J."/>
            <person name="Thomas B.C."/>
            <person name="Singh A."/>
            <person name="Wilkins M.J."/>
            <person name="Karaoz U."/>
            <person name="Brodie E.L."/>
            <person name="Williams K.H."/>
            <person name="Hubbard S.S."/>
            <person name="Banfield J.F."/>
        </authorList>
    </citation>
    <scope>NUCLEOTIDE SEQUENCE [LARGE SCALE GENOMIC DNA]</scope>
</reference>
<evidence type="ECO:0000256" key="1">
    <source>
        <dbReference type="ARBA" id="ARBA00011888"/>
    </source>
</evidence>
<evidence type="ECO:0000256" key="3">
    <source>
        <dbReference type="ARBA" id="ARBA00048447"/>
    </source>
</evidence>
<dbReference type="InterPro" id="IPR000845">
    <property type="entry name" value="Nucleoside_phosphorylase_d"/>
</dbReference>
<feature type="domain" description="Nucleoside phosphorylase" evidence="4">
    <location>
        <begin position="64"/>
        <end position="249"/>
    </location>
</feature>
<dbReference type="EC" id="2.4.2.3" evidence="1"/>
<gene>
    <name evidence="5" type="ORF">A2945_01625</name>
</gene>